<evidence type="ECO:0000313" key="3">
    <source>
        <dbReference type="EMBL" id="KHJ36200.1"/>
    </source>
</evidence>
<evidence type="ECO:0000256" key="1">
    <source>
        <dbReference type="SAM" id="MobiDB-lite"/>
    </source>
</evidence>
<organism evidence="3 4">
    <name type="scientific">Uncinula necator</name>
    <name type="common">Grape powdery mildew</name>
    <dbReference type="NCBI Taxonomy" id="52586"/>
    <lineage>
        <taxon>Eukaryota</taxon>
        <taxon>Fungi</taxon>
        <taxon>Dikarya</taxon>
        <taxon>Ascomycota</taxon>
        <taxon>Pezizomycotina</taxon>
        <taxon>Leotiomycetes</taxon>
        <taxon>Erysiphales</taxon>
        <taxon>Erysiphaceae</taxon>
        <taxon>Erysiphe</taxon>
    </lineage>
</organism>
<keyword evidence="4" id="KW-1185">Reference proteome</keyword>
<feature type="chain" id="PRO_5002062126" evidence="2">
    <location>
        <begin position="19"/>
        <end position="805"/>
    </location>
</feature>
<feature type="compositionally biased region" description="Basic residues" evidence="1">
    <location>
        <begin position="406"/>
        <end position="421"/>
    </location>
</feature>
<evidence type="ECO:0000256" key="2">
    <source>
        <dbReference type="SAM" id="SignalP"/>
    </source>
</evidence>
<accession>A0A0B1PFY1</accession>
<sequence>MFLYRLIFFIFLINSSISYPSQKRDTISIYSSIPTQNVIHIEKNFFSKPINSLPRILAISYDNLKQFVNKSINFYKLQSNPSVTLDSSLLVSSRHKKIIVGGLPSNLAHLEHSRAKSFLLKFLKFNEPSLKNVKAIDNGSMNDKSITHQTSSIKSIHVSVNNVPSIYKRGLNLKFPKWDFKSWRGWNWRLGTPRRIGGGTPNIQSVPSTPSTPNLQSTLGTQSVQENRMRRPNFGAIKNYGRKAGSRFNNGRKARSRFKNGVNVGRKRVVGPKGSRKKQKNKPQAVKDTSPAEVSHISSDKSIDKSSVQNIPVPAASQKKKLKSPEFGFDDSQTERYSKNKNNRNRESFSLPSGLSDFSDPQSDAIPKTFKKVKTPQNTQLQDFKAENYYSSSDKEKSDSSSSVPRLKKGRARKAHSKKKNNSPPITSVTDPKSPETKPENSINKIPPPVSVLSFSDEQSSDTDSKDKINSIPDDNPVGNKIQNPNEVVRFKDVQFMNQESEFSDSDIEMSNFRDGKTGNFNRPSNPQSFMRHQTNDDMPMQNFHIGEGEDYGTSTGRAIGKAIGDFLPIAHTVGNIVTGKGNMGHGAGGYGGYGGYGGGVVDDFDGMGGMGGYGGGHGGGFGGMGGHGGGFGGMGGHGGGFGGMSGQGGGYGGSYGGGYNGGSYTNHFGGDASGHGALGLGGDSMHTPDLLDETRSPVLEKTKPKSISKKIPAKTEKGVGPEGVNQDDEMENQNKSDKASEKTAHSSKSKDTHDKISDINSSKLTVDSKKNDTMTVDNENSGDTNSSHDHVKTSNSPASSKLDD</sequence>
<protein>
    <submittedName>
        <fullName evidence="3">Uncharacterized protein</fullName>
    </submittedName>
</protein>
<dbReference type="STRING" id="52586.A0A0B1PFY1"/>
<feature type="region of interest" description="Disordered" evidence="1">
    <location>
        <begin position="194"/>
        <end position="485"/>
    </location>
</feature>
<feature type="compositionally biased region" description="Basic and acidic residues" evidence="1">
    <location>
        <begin position="693"/>
        <end position="704"/>
    </location>
</feature>
<feature type="compositionally biased region" description="Basic and acidic residues" evidence="1">
    <location>
        <begin position="733"/>
        <end position="758"/>
    </location>
</feature>
<keyword evidence="2" id="KW-0732">Signal</keyword>
<dbReference type="HOGENOM" id="CLU_349909_0_0_1"/>
<comment type="caution">
    <text evidence="3">The sequence shown here is derived from an EMBL/GenBank/DDBJ whole genome shotgun (WGS) entry which is preliminary data.</text>
</comment>
<dbReference type="EMBL" id="JNVN01000113">
    <property type="protein sequence ID" value="KHJ36200.1"/>
    <property type="molecule type" value="Genomic_DNA"/>
</dbReference>
<dbReference type="AlphaFoldDB" id="A0A0B1PFY1"/>
<feature type="signal peptide" evidence="2">
    <location>
        <begin position="1"/>
        <end position="18"/>
    </location>
</feature>
<feature type="compositionally biased region" description="Polar residues" evidence="1">
    <location>
        <begin position="422"/>
        <end position="431"/>
    </location>
</feature>
<evidence type="ECO:0000313" key="4">
    <source>
        <dbReference type="Proteomes" id="UP000030854"/>
    </source>
</evidence>
<feature type="compositionally biased region" description="Basic residues" evidence="1">
    <location>
        <begin position="240"/>
        <end position="258"/>
    </location>
</feature>
<proteinExistence type="predicted"/>
<gene>
    <name evidence="3" type="ORF">EV44_g0500</name>
</gene>
<feature type="compositionally biased region" description="Basic residues" evidence="1">
    <location>
        <begin position="265"/>
        <end position="281"/>
    </location>
</feature>
<feature type="region of interest" description="Disordered" evidence="1">
    <location>
        <begin position="680"/>
        <end position="805"/>
    </location>
</feature>
<feature type="compositionally biased region" description="Polar residues" evidence="1">
    <location>
        <begin position="774"/>
        <end position="786"/>
    </location>
</feature>
<dbReference type="Proteomes" id="UP000030854">
    <property type="component" value="Unassembled WGS sequence"/>
</dbReference>
<feature type="compositionally biased region" description="Polar residues" evidence="1">
    <location>
        <begin position="794"/>
        <end position="805"/>
    </location>
</feature>
<name>A0A0B1PFY1_UNCNE</name>
<reference evidence="3 4" key="1">
    <citation type="journal article" date="2014" name="BMC Genomics">
        <title>Adaptive genomic structural variation in the grape powdery mildew pathogen, Erysiphe necator.</title>
        <authorList>
            <person name="Jones L."/>
            <person name="Riaz S."/>
            <person name="Morales-Cruz A."/>
            <person name="Amrine K.C."/>
            <person name="McGuire B."/>
            <person name="Gubler W.D."/>
            <person name="Walker M.A."/>
            <person name="Cantu D."/>
        </authorList>
    </citation>
    <scope>NUCLEOTIDE SEQUENCE [LARGE SCALE GENOMIC DNA]</scope>
    <source>
        <strain evidence="4">c</strain>
    </source>
</reference>
<feature type="compositionally biased region" description="Polar residues" evidence="1">
    <location>
        <begin position="201"/>
        <end position="226"/>
    </location>
</feature>